<comment type="subcellular location">
    <subcellularLocation>
        <location evidence="1">Cell membrane</location>
        <topology evidence="1">Multi-pass membrane protein</topology>
    </subcellularLocation>
</comment>
<evidence type="ECO:0000256" key="8">
    <source>
        <dbReference type="ARBA" id="ARBA00023180"/>
    </source>
</evidence>
<organism evidence="13 14">
    <name type="scientific">Hydra vulgaris</name>
    <name type="common">Hydra</name>
    <name type="synonym">Hydra attenuata</name>
    <dbReference type="NCBI Taxonomy" id="6087"/>
    <lineage>
        <taxon>Eukaryota</taxon>
        <taxon>Metazoa</taxon>
        <taxon>Cnidaria</taxon>
        <taxon>Hydrozoa</taxon>
        <taxon>Hydroidolina</taxon>
        <taxon>Anthoathecata</taxon>
        <taxon>Aplanulata</taxon>
        <taxon>Hydridae</taxon>
        <taxon>Hydra</taxon>
    </lineage>
</organism>
<dbReference type="Pfam" id="PF00001">
    <property type="entry name" value="7tm_1"/>
    <property type="match status" value="1"/>
</dbReference>
<protein>
    <submittedName>
        <fullName evidence="14">Histamine H2 receptor</fullName>
    </submittedName>
</protein>
<dbReference type="InterPro" id="IPR000276">
    <property type="entry name" value="GPCR_Rhodpsn"/>
</dbReference>
<evidence type="ECO:0000259" key="12">
    <source>
        <dbReference type="PROSITE" id="PS50262"/>
    </source>
</evidence>
<feature type="domain" description="G-protein coupled receptors family 1 profile" evidence="12">
    <location>
        <begin position="35"/>
        <end position="268"/>
    </location>
</feature>
<dbReference type="PANTHER" id="PTHR24246:SF27">
    <property type="entry name" value="ADENOSINE RECEPTOR, ISOFORM A"/>
    <property type="match status" value="1"/>
</dbReference>
<dbReference type="PROSITE" id="PS00237">
    <property type="entry name" value="G_PROTEIN_RECEP_F1_1"/>
    <property type="match status" value="1"/>
</dbReference>
<name>A0ABM4DGI4_HYDVU</name>
<keyword evidence="2" id="KW-1003">Cell membrane</keyword>
<evidence type="ECO:0000256" key="5">
    <source>
        <dbReference type="ARBA" id="ARBA00023040"/>
    </source>
</evidence>
<gene>
    <name evidence="14" type="primary">LOC105843377</name>
</gene>
<dbReference type="SUPFAM" id="SSF81321">
    <property type="entry name" value="Family A G protein-coupled receptor-like"/>
    <property type="match status" value="1"/>
</dbReference>
<feature type="transmembrane region" description="Helical" evidence="11">
    <location>
        <begin position="254"/>
        <end position="271"/>
    </location>
</feature>
<keyword evidence="3 10" id="KW-0812">Transmembrane</keyword>
<evidence type="ECO:0000256" key="11">
    <source>
        <dbReference type="SAM" id="Phobius"/>
    </source>
</evidence>
<evidence type="ECO:0000256" key="1">
    <source>
        <dbReference type="ARBA" id="ARBA00004651"/>
    </source>
</evidence>
<keyword evidence="8" id="KW-0325">Glycoprotein</keyword>
<sequence length="295" mass="34268">MTEINNVTLNFDLSDTSKVLFWFFLSLETISIYVGNVIICCLFCVRKRLRTKQNLFVLSLSVSDLLIGISVPPCEYCAFKLSYPSNCSYICGSIVSFNILASAINLTLIAIDRFFSILMPFTYKKKITWQRAVNMIILGWMFAFFLTLIPFFWMLDTNMARNRKQKINIIFSIVVFSCIVLNGLLIGGIYYKIIQIARWQLQKEINRKVRCTKGIKVCILVAISYFVCWIPTAVTEVLYQNNPNIPREVLLTTYFLLLLNPCFDPLMYGCYRKDYRKELCTLFGFKKNKKIKSIL</sequence>
<feature type="transmembrane region" description="Helical" evidence="11">
    <location>
        <begin position="92"/>
        <end position="111"/>
    </location>
</feature>
<feature type="transmembrane region" description="Helical" evidence="11">
    <location>
        <begin position="55"/>
        <end position="72"/>
    </location>
</feature>
<dbReference type="InterPro" id="IPR017452">
    <property type="entry name" value="GPCR_Rhodpsn_7TM"/>
</dbReference>
<reference evidence="14" key="1">
    <citation type="submission" date="2025-08" db="UniProtKB">
        <authorList>
            <consortium name="RefSeq"/>
        </authorList>
    </citation>
    <scope>IDENTIFICATION</scope>
</reference>
<evidence type="ECO:0000256" key="7">
    <source>
        <dbReference type="ARBA" id="ARBA00023170"/>
    </source>
</evidence>
<evidence type="ECO:0000256" key="4">
    <source>
        <dbReference type="ARBA" id="ARBA00022989"/>
    </source>
</evidence>
<feature type="transmembrane region" description="Helical" evidence="11">
    <location>
        <begin position="20"/>
        <end position="43"/>
    </location>
</feature>
<evidence type="ECO:0000256" key="2">
    <source>
        <dbReference type="ARBA" id="ARBA00022475"/>
    </source>
</evidence>
<dbReference type="PROSITE" id="PS50262">
    <property type="entry name" value="G_PROTEIN_RECEP_F1_2"/>
    <property type="match status" value="1"/>
</dbReference>
<dbReference type="RefSeq" id="XP_065673549.1">
    <property type="nucleotide sequence ID" value="XM_065817477.1"/>
</dbReference>
<feature type="transmembrane region" description="Helical" evidence="11">
    <location>
        <begin position="132"/>
        <end position="155"/>
    </location>
</feature>
<proteinExistence type="inferred from homology"/>
<feature type="transmembrane region" description="Helical" evidence="11">
    <location>
        <begin position="167"/>
        <end position="193"/>
    </location>
</feature>
<dbReference type="SMART" id="SM01381">
    <property type="entry name" value="7TM_GPCR_Srsx"/>
    <property type="match status" value="1"/>
</dbReference>
<dbReference type="CDD" id="cd00637">
    <property type="entry name" value="7tm_classA_rhodopsin-like"/>
    <property type="match status" value="1"/>
</dbReference>
<evidence type="ECO:0000256" key="3">
    <source>
        <dbReference type="ARBA" id="ARBA00022692"/>
    </source>
</evidence>
<keyword evidence="4 11" id="KW-1133">Transmembrane helix</keyword>
<evidence type="ECO:0000313" key="13">
    <source>
        <dbReference type="Proteomes" id="UP001652625"/>
    </source>
</evidence>
<keyword evidence="7 10" id="KW-0675">Receptor</keyword>
<dbReference type="PANTHER" id="PTHR24246">
    <property type="entry name" value="OLFACTORY RECEPTOR AND ADENOSINE RECEPTOR"/>
    <property type="match status" value="1"/>
</dbReference>
<dbReference type="Proteomes" id="UP001652625">
    <property type="component" value="Chromosome 14"/>
</dbReference>
<comment type="similarity">
    <text evidence="10">Belongs to the G-protein coupled receptor 1 family.</text>
</comment>
<evidence type="ECO:0000313" key="14">
    <source>
        <dbReference type="RefSeq" id="XP_065673549.1"/>
    </source>
</evidence>
<dbReference type="PRINTS" id="PR00237">
    <property type="entry name" value="GPCRRHODOPSN"/>
</dbReference>
<evidence type="ECO:0000256" key="10">
    <source>
        <dbReference type="RuleBase" id="RU000688"/>
    </source>
</evidence>
<dbReference type="GeneID" id="105843377"/>
<keyword evidence="9 10" id="KW-0807">Transducer</keyword>
<evidence type="ECO:0000256" key="9">
    <source>
        <dbReference type="ARBA" id="ARBA00023224"/>
    </source>
</evidence>
<keyword evidence="6 11" id="KW-0472">Membrane</keyword>
<keyword evidence="5 10" id="KW-0297">G-protein coupled receptor</keyword>
<accession>A0ABM4DGI4</accession>
<keyword evidence="13" id="KW-1185">Reference proteome</keyword>
<evidence type="ECO:0000256" key="6">
    <source>
        <dbReference type="ARBA" id="ARBA00023136"/>
    </source>
</evidence>
<feature type="transmembrane region" description="Helical" evidence="11">
    <location>
        <begin position="214"/>
        <end position="234"/>
    </location>
</feature>
<dbReference type="Gene3D" id="1.20.1070.10">
    <property type="entry name" value="Rhodopsin 7-helix transmembrane proteins"/>
    <property type="match status" value="1"/>
</dbReference>